<accession>A0A841ZYH6</accession>
<dbReference type="Proteomes" id="UP000586951">
    <property type="component" value="Unassembled WGS sequence"/>
</dbReference>
<evidence type="ECO:0000313" key="2">
    <source>
        <dbReference type="Proteomes" id="UP000586951"/>
    </source>
</evidence>
<name>A0A841ZYH6_9LIST</name>
<comment type="caution">
    <text evidence="1">The sequence shown here is derived from an EMBL/GenBank/DDBJ whole genome shotgun (WGS) entry which is preliminary data.</text>
</comment>
<organism evidence="1 2">
    <name type="scientific">Listeria booriae</name>
    <dbReference type="NCBI Taxonomy" id="1552123"/>
    <lineage>
        <taxon>Bacteria</taxon>
        <taxon>Bacillati</taxon>
        <taxon>Bacillota</taxon>
        <taxon>Bacilli</taxon>
        <taxon>Bacillales</taxon>
        <taxon>Listeriaceae</taxon>
        <taxon>Listeria</taxon>
    </lineage>
</organism>
<gene>
    <name evidence="1" type="ORF">HB907_07870</name>
</gene>
<proteinExistence type="predicted"/>
<protein>
    <submittedName>
        <fullName evidence="1">Uncharacterized protein</fullName>
    </submittedName>
</protein>
<dbReference type="RefSeq" id="WP_185417448.1">
    <property type="nucleotide sequence ID" value="NZ_JAARRU010000002.1"/>
</dbReference>
<sequence length="47" mass="5395">MNEDIKYFLSKGRKILKPVIEKSNELGIVKAMSDPVFCFGSRRSSKF</sequence>
<reference evidence="1 2" key="1">
    <citation type="submission" date="2020-03" db="EMBL/GenBank/DDBJ databases">
        <title>Soil Listeria distribution.</title>
        <authorList>
            <person name="Liao J."/>
            <person name="Wiedmann M."/>
        </authorList>
    </citation>
    <scope>NUCLEOTIDE SEQUENCE [LARGE SCALE GENOMIC DNA]</scope>
    <source>
        <strain evidence="1 2">FSL L7-1427</strain>
    </source>
</reference>
<evidence type="ECO:0000313" key="1">
    <source>
        <dbReference type="EMBL" id="MBC1565320.1"/>
    </source>
</evidence>
<dbReference type="AlphaFoldDB" id="A0A841ZYH6"/>
<dbReference type="EMBL" id="JAARRU010000002">
    <property type="protein sequence ID" value="MBC1565320.1"/>
    <property type="molecule type" value="Genomic_DNA"/>
</dbReference>